<feature type="region of interest" description="Disordered" evidence="1">
    <location>
        <begin position="63"/>
        <end position="111"/>
    </location>
</feature>
<evidence type="ECO:0000313" key="3">
    <source>
        <dbReference type="Proteomes" id="UP001157418"/>
    </source>
</evidence>
<sequence>MYDKVLFADEDLDEQLSSGKVCVGTFLLDFINDNPIVDIEGKSYAIQVCEIALWCPEIKKPKDDAINDGEAQKEENDLSDDEDAESIDEESENEKNDDGMNQFLPDDPVFL</sequence>
<dbReference type="EMBL" id="CAKMRJ010002223">
    <property type="protein sequence ID" value="CAH1427998.1"/>
    <property type="molecule type" value="Genomic_DNA"/>
</dbReference>
<feature type="compositionally biased region" description="Basic and acidic residues" evidence="1">
    <location>
        <begin position="63"/>
        <end position="76"/>
    </location>
</feature>
<comment type="caution">
    <text evidence="2">The sequence shown here is derived from an EMBL/GenBank/DDBJ whole genome shotgun (WGS) entry which is preliminary data.</text>
</comment>
<dbReference type="AlphaFoldDB" id="A0AAU9MTP9"/>
<accession>A0AAU9MTP9</accession>
<evidence type="ECO:0000256" key="1">
    <source>
        <dbReference type="SAM" id="MobiDB-lite"/>
    </source>
</evidence>
<organism evidence="2 3">
    <name type="scientific">Lactuca virosa</name>
    <dbReference type="NCBI Taxonomy" id="75947"/>
    <lineage>
        <taxon>Eukaryota</taxon>
        <taxon>Viridiplantae</taxon>
        <taxon>Streptophyta</taxon>
        <taxon>Embryophyta</taxon>
        <taxon>Tracheophyta</taxon>
        <taxon>Spermatophyta</taxon>
        <taxon>Magnoliopsida</taxon>
        <taxon>eudicotyledons</taxon>
        <taxon>Gunneridae</taxon>
        <taxon>Pentapetalae</taxon>
        <taxon>asterids</taxon>
        <taxon>campanulids</taxon>
        <taxon>Asterales</taxon>
        <taxon>Asteraceae</taxon>
        <taxon>Cichorioideae</taxon>
        <taxon>Cichorieae</taxon>
        <taxon>Lactucinae</taxon>
        <taxon>Lactuca</taxon>
    </lineage>
</organism>
<gene>
    <name evidence="2" type="ORF">LVIROSA_LOCUS14961</name>
</gene>
<evidence type="ECO:0000313" key="2">
    <source>
        <dbReference type="EMBL" id="CAH1427998.1"/>
    </source>
</evidence>
<name>A0AAU9MTP9_9ASTR</name>
<keyword evidence="3" id="KW-1185">Reference proteome</keyword>
<dbReference type="Proteomes" id="UP001157418">
    <property type="component" value="Unassembled WGS sequence"/>
</dbReference>
<feature type="compositionally biased region" description="Acidic residues" evidence="1">
    <location>
        <begin position="77"/>
        <end position="92"/>
    </location>
</feature>
<protein>
    <submittedName>
        <fullName evidence="2">Uncharacterized protein</fullName>
    </submittedName>
</protein>
<reference evidence="2 3" key="1">
    <citation type="submission" date="2022-01" db="EMBL/GenBank/DDBJ databases">
        <authorList>
            <person name="Xiong W."/>
            <person name="Schranz E."/>
        </authorList>
    </citation>
    <scope>NUCLEOTIDE SEQUENCE [LARGE SCALE GENOMIC DNA]</scope>
</reference>
<proteinExistence type="predicted"/>